<dbReference type="Proteomes" id="UP001620626">
    <property type="component" value="Unassembled WGS sequence"/>
</dbReference>
<proteinExistence type="predicted"/>
<sequence>MANLAQQHLSERSLFEHDARYFYLLTPNVIYAKELTLKMVLDMHKDIMFPANPLIAGDLRATEIDVRDHSGVSAEEVPAKMAEFVAWFNSHEHTTNLISLTAEVHYRLTFIHPFAGGNGRCARLSSNFVLALKGFNTVIFDENMRKEYNNSLM</sequence>
<name>A0ABD2JAL3_9BILA</name>
<comment type="caution">
    <text evidence="4">The sequence shown here is derived from an EMBL/GenBank/DDBJ whole genome shotgun (WGS) entry which is preliminary data.</text>
</comment>
<dbReference type="AlphaFoldDB" id="A0ABD2JAL3"/>
<dbReference type="InterPro" id="IPR040198">
    <property type="entry name" value="Fido_containing"/>
</dbReference>
<dbReference type="Pfam" id="PF02661">
    <property type="entry name" value="Fic"/>
    <property type="match status" value="1"/>
</dbReference>
<evidence type="ECO:0000313" key="4">
    <source>
        <dbReference type="EMBL" id="KAL3087577.1"/>
    </source>
</evidence>
<dbReference type="EMBL" id="JBICBT010001017">
    <property type="protein sequence ID" value="KAL3087577.1"/>
    <property type="molecule type" value="Genomic_DNA"/>
</dbReference>
<dbReference type="InterPro" id="IPR003812">
    <property type="entry name" value="Fido"/>
</dbReference>
<keyword evidence="5" id="KW-1185">Reference proteome</keyword>
<organism evidence="4 5">
    <name type="scientific">Heterodera trifolii</name>
    <dbReference type="NCBI Taxonomy" id="157864"/>
    <lineage>
        <taxon>Eukaryota</taxon>
        <taxon>Metazoa</taxon>
        <taxon>Ecdysozoa</taxon>
        <taxon>Nematoda</taxon>
        <taxon>Chromadorea</taxon>
        <taxon>Rhabditida</taxon>
        <taxon>Tylenchina</taxon>
        <taxon>Tylenchomorpha</taxon>
        <taxon>Tylenchoidea</taxon>
        <taxon>Heteroderidae</taxon>
        <taxon>Heteroderinae</taxon>
        <taxon>Heterodera</taxon>
    </lineage>
</organism>
<dbReference type="SUPFAM" id="SSF140931">
    <property type="entry name" value="Fic-like"/>
    <property type="match status" value="1"/>
</dbReference>
<evidence type="ECO:0000313" key="5">
    <source>
        <dbReference type="Proteomes" id="UP001620626"/>
    </source>
</evidence>
<feature type="active site" evidence="1">
    <location>
        <position position="112"/>
    </location>
</feature>
<keyword evidence="2" id="KW-0067">ATP-binding</keyword>
<dbReference type="InterPro" id="IPR036597">
    <property type="entry name" value="Fido-like_dom_sf"/>
</dbReference>
<protein>
    <recommendedName>
        <fullName evidence="3">Fido domain-containing protein</fullName>
    </recommendedName>
</protein>
<gene>
    <name evidence="4" type="ORF">niasHT_024970</name>
</gene>
<evidence type="ECO:0000259" key="3">
    <source>
        <dbReference type="PROSITE" id="PS51459"/>
    </source>
</evidence>
<feature type="domain" description="Fido" evidence="3">
    <location>
        <begin position="35"/>
        <end position="153"/>
    </location>
</feature>
<feature type="binding site" evidence="2">
    <location>
        <begin position="66"/>
        <end position="69"/>
    </location>
    <ligand>
        <name>ATP</name>
        <dbReference type="ChEBI" id="CHEBI:30616"/>
    </ligand>
</feature>
<reference evidence="4 5" key="1">
    <citation type="submission" date="2024-10" db="EMBL/GenBank/DDBJ databases">
        <authorList>
            <person name="Kim D."/>
        </authorList>
    </citation>
    <scope>NUCLEOTIDE SEQUENCE [LARGE SCALE GENOMIC DNA]</scope>
    <source>
        <strain evidence="4">BH-2024</strain>
    </source>
</reference>
<dbReference type="PROSITE" id="PS51459">
    <property type="entry name" value="FIDO"/>
    <property type="match status" value="1"/>
</dbReference>
<dbReference type="Gene3D" id="1.10.3290.10">
    <property type="entry name" value="Fido-like domain"/>
    <property type="match status" value="1"/>
</dbReference>
<evidence type="ECO:0000256" key="1">
    <source>
        <dbReference type="PIRSR" id="PIRSR640198-1"/>
    </source>
</evidence>
<dbReference type="PANTHER" id="PTHR13504:SF38">
    <property type="entry name" value="FIDO DOMAIN-CONTAINING PROTEIN"/>
    <property type="match status" value="1"/>
</dbReference>
<evidence type="ECO:0000256" key="2">
    <source>
        <dbReference type="PIRSR" id="PIRSR640198-2"/>
    </source>
</evidence>
<keyword evidence="2" id="KW-0547">Nucleotide-binding</keyword>
<dbReference type="PANTHER" id="PTHR13504">
    <property type="entry name" value="FIDO DOMAIN-CONTAINING PROTEIN DDB_G0283145"/>
    <property type="match status" value="1"/>
</dbReference>
<accession>A0ABD2JAL3</accession>